<comment type="caution">
    <text evidence="2">The sequence shown here is derived from an EMBL/GenBank/DDBJ whole genome shotgun (WGS) entry which is preliminary data.</text>
</comment>
<accession>A0A844FYW9</accession>
<feature type="region of interest" description="Disordered" evidence="1">
    <location>
        <begin position="1"/>
        <end position="24"/>
    </location>
</feature>
<evidence type="ECO:0000256" key="1">
    <source>
        <dbReference type="SAM" id="MobiDB-lite"/>
    </source>
</evidence>
<protein>
    <submittedName>
        <fullName evidence="2">Uncharacterized protein</fullName>
    </submittedName>
</protein>
<sequence>MLRSRRLCSDFPPRPRESPGSRRRAACFRRLPEFRERGRGVSSLTSGITDYGPVVAEFLELGVPPAMEHEDGNDAASGAGGDLAELLRLIANNRGIESV</sequence>
<dbReference type="EMBL" id="VUNS01000002">
    <property type="protein sequence ID" value="MST95922.1"/>
    <property type="molecule type" value="Genomic_DNA"/>
</dbReference>
<reference evidence="2 3" key="1">
    <citation type="submission" date="2019-08" db="EMBL/GenBank/DDBJ databases">
        <title>In-depth cultivation of the pig gut microbiome towards novel bacterial diversity and tailored functional studies.</title>
        <authorList>
            <person name="Wylensek D."/>
            <person name="Hitch T.C.A."/>
            <person name="Clavel T."/>
        </authorList>
    </citation>
    <scope>NUCLEOTIDE SEQUENCE [LARGE SCALE GENOMIC DNA]</scope>
    <source>
        <strain evidence="2 3">BBE-744-WT-12</strain>
    </source>
</reference>
<name>A0A844FYW9_9BACT</name>
<evidence type="ECO:0000313" key="2">
    <source>
        <dbReference type="EMBL" id="MST95922.1"/>
    </source>
</evidence>
<organism evidence="2 3">
    <name type="scientific">Victivallis lenta</name>
    <dbReference type="NCBI Taxonomy" id="2606640"/>
    <lineage>
        <taxon>Bacteria</taxon>
        <taxon>Pseudomonadati</taxon>
        <taxon>Lentisphaerota</taxon>
        <taxon>Lentisphaeria</taxon>
        <taxon>Victivallales</taxon>
        <taxon>Victivallaceae</taxon>
        <taxon>Victivallis</taxon>
    </lineage>
</organism>
<dbReference type="AlphaFoldDB" id="A0A844FYW9"/>
<dbReference type="Proteomes" id="UP000435649">
    <property type="component" value="Unassembled WGS sequence"/>
</dbReference>
<evidence type="ECO:0000313" key="3">
    <source>
        <dbReference type="Proteomes" id="UP000435649"/>
    </source>
</evidence>
<proteinExistence type="predicted"/>
<gene>
    <name evidence="2" type="ORF">FYJ85_02545</name>
</gene>
<keyword evidence="3" id="KW-1185">Reference proteome</keyword>
<dbReference type="RefSeq" id="WP_154416900.1">
    <property type="nucleotide sequence ID" value="NZ_VUNS01000002.1"/>
</dbReference>